<dbReference type="GO" id="GO:0030007">
    <property type="term" value="P:intracellular potassium ion homeostasis"/>
    <property type="evidence" value="ECO:0007669"/>
    <property type="project" value="TreeGrafter"/>
</dbReference>
<evidence type="ECO:0000313" key="5">
    <source>
        <dbReference type="Proteomes" id="UP000218231"/>
    </source>
</evidence>
<dbReference type="InterPro" id="IPR050510">
    <property type="entry name" value="Cation_transp_ATPase_P-type"/>
</dbReference>
<dbReference type="Proteomes" id="UP000218231">
    <property type="component" value="Unassembled WGS sequence"/>
</dbReference>
<keyword evidence="5" id="KW-1185">Reference proteome</keyword>
<reference evidence="4 5" key="1">
    <citation type="journal article" date="2017" name="Curr. Biol.">
        <title>Genome architecture and evolution of a unichromosomal asexual nematode.</title>
        <authorList>
            <person name="Fradin H."/>
            <person name="Zegar C."/>
            <person name="Gutwein M."/>
            <person name="Lucas J."/>
            <person name="Kovtun M."/>
            <person name="Corcoran D."/>
            <person name="Baugh L.R."/>
            <person name="Kiontke K."/>
            <person name="Gunsalus K."/>
            <person name="Fitch D.H."/>
            <person name="Piano F."/>
        </authorList>
    </citation>
    <scope>NUCLEOTIDE SEQUENCE [LARGE SCALE GENOMIC DNA]</scope>
    <source>
        <strain evidence="4">PF1309</strain>
    </source>
</reference>
<feature type="domain" description="P-type ATPase A" evidence="3">
    <location>
        <begin position="28"/>
        <end position="78"/>
    </location>
</feature>
<dbReference type="EMBL" id="LIAE01008143">
    <property type="protein sequence ID" value="PAV75248.1"/>
    <property type="molecule type" value="Genomic_DNA"/>
</dbReference>
<dbReference type="Gene3D" id="4.10.6.10">
    <property type="entry name" value="Fusion Protein Of Alpha-na,k-atpase With Glutathione S-transferase, Domain 3"/>
    <property type="match status" value="1"/>
</dbReference>
<dbReference type="PANTHER" id="PTHR43294:SF13">
    <property type="entry name" value="SODIUM_POTASSIUM-TRANSPORTING ATPASE SUBUNIT ALPHA"/>
    <property type="match status" value="1"/>
</dbReference>
<evidence type="ECO:0000256" key="1">
    <source>
        <dbReference type="ARBA" id="ARBA00004651"/>
    </source>
</evidence>
<dbReference type="InterPro" id="IPR059000">
    <property type="entry name" value="ATPase_P-type_domA"/>
</dbReference>
<sequence length="85" mass="9516">MSVVIITGCFQYFQERKSGIIMDSFKDMLPTTALVIRDGEKQQVRAEDLVVGDIIEVRGGDRIPADIRIISACGFKVNHYINSLL</sequence>
<dbReference type="GO" id="GO:0005391">
    <property type="term" value="F:P-type sodium:potassium-exchanging transporter activity"/>
    <property type="evidence" value="ECO:0007669"/>
    <property type="project" value="TreeGrafter"/>
</dbReference>
<dbReference type="GO" id="GO:0036376">
    <property type="term" value="P:sodium ion export across plasma membrane"/>
    <property type="evidence" value="ECO:0007669"/>
    <property type="project" value="TreeGrafter"/>
</dbReference>
<evidence type="ECO:0000259" key="3">
    <source>
        <dbReference type="Pfam" id="PF00122"/>
    </source>
</evidence>
<organism evidence="4 5">
    <name type="scientific">Diploscapter pachys</name>
    <dbReference type="NCBI Taxonomy" id="2018661"/>
    <lineage>
        <taxon>Eukaryota</taxon>
        <taxon>Metazoa</taxon>
        <taxon>Ecdysozoa</taxon>
        <taxon>Nematoda</taxon>
        <taxon>Chromadorea</taxon>
        <taxon>Rhabditida</taxon>
        <taxon>Rhabditina</taxon>
        <taxon>Rhabditomorpha</taxon>
        <taxon>Rhabditoidea</taxon>
        <taxon>Rhabditidae</taxon>
        <taxon>Diploscapter</taxon>
    </lineage>
</organism>
<keyword evidence="2" id="KW-1003">Cell membrane</keyword>
<dbReference type="STRING" id="2018661.A0A2A2KMZ7"/>
<dbReference type="SUPFAM" id="SSF81653">
    <property type="entry name" value="Calcium ATPase, transduction domain A"/>
    <property type="match status" value="1"/>
</dbReference>
<name>A0A2A2KMZ7_9BILA</name>
<dbReference type="GO" id="GO:0005886">
    <property type="term" value="C:plasma membrane"/>
    <property type="evidence" value="ECO:0007669"/>
    <property type="project" value="UniProtKB-SubCell"/>
</dbReference>
<comment type="subcellular location">
    <subcellularLocation>
        <location evidence="1">Cell membrane</location>
        <topology evidence="1">Multi-pass membrane protein</topology>
    </subcellularLocation>
</comment>
<dbReference type="AlphaFoldDB" id="A0A2A2KMZ7"/>
<evidence type="ECO:0000313" key="4">
    <source>
        <dbReference type="EMBL" id="PAV75248.1"/>
    </source>
</evidence>
<dbReference type="PANTHER" id="PTHR43294">
    <property type="entry name" value="SODIUM/POTASSIUM-TRANSPORTING ATPASE SUBUNIT ALPHA"/>
    <property type="match status" value="1"/>
</dbReference>
<dbReference type="Gene3D" id="2.70.150.10">
    <property type="entry name" value="Calcium-transporting ATPase, cytoplasmic transduction domain A"/>
    <property type="match status" value="1"/>
</dbReference>
<dbReference type="OrthoDB" id="3352408at2759"/>
<evidence type="ECO:0000256" key="2">
    <source>
        <dbReference type="ARBA" id="ARBA00022475"/>
    </source>
</evidence>
<dbReference type="Pfam" id="PF00122">
    <property type="entry name" value="E1-E2_ATPase"/>
    <property type="match status" value="1"/>
</dbReference>
<dbReference type="GO" id="GO:1902600">
    <property type="term" value="P:proton transmembrane transport"/>
    <property type="evidence" value="ECO:0007669"/>
    <property type="project" value="TreeGrafter"/>
</dbReference>
<comment type="caution">
    <text evidence="4">The sequence shown here is derived from an EMBL/GenBank/DDBJ whole genome shotgun (WGS) entry which is preliminary data.</text>
</comment>
<protein>
    <recommendedName>
        <fullName evidence="3">P-type ATPase A domain-containing protein</fullName>
    </recommendedName>
</protein>
<keyword evidence="2" id="KW-0472">Membrane</keyword>
<accession>A0A2A2KMZ7</accession>
<dbReference type="GO" id="GO:1990573">
    <property type="term" value="P:potassium ion import across plasma membrane"/>
    <property type="evidence" value="ECO:0007669"/>
    <property type="project" value="TreeGrafter"/>
</dbReference>
<dbReference type="GO" id="GO:0006883">
    <property type="term" value="P:intracellular sodium ion homeostasis"/>
    <property type="evidence" value="ECO:0007669"/>
    <property type="project" value="TreeGrafter"/>
</dbReference>
<gene>
    <name evidence="4" type="ORF">WR25_04450</name>
</gene>
<dbReference type="InterPro" id="IPR008250">
    <property type="entry name" value="ATPase_P-typ_transduc_dom_A_sf"/>
</dbReference>
<proteinExistence type="predicted"/>